<protein>
    <submittedName>
        <fullName evidence="2">Uncharacterized protein</fullName>
    </submittedName>
</protein>
<feature type="transmembrane region" description="Helical" evidence="1">
    <location>
        <begin position="100"/>
        <end position="122"/>
    </location>
</feature>
<evidence type="ECO:0000313" key="3">
    <source>
        <dbReference type="Proteomes" id="UP000633943"/>
    </source>
</evidence>
<dbReference type="EMBL" id="WTVP01000053">
    <property type="protein sequence ID" value="NMG16937.1"/>
    <property type="molecule type" value="Genomic_DNA"/>
</dbReference>
<gene>
    <name evidence="2" type="ORF">GPA24_15615</name>
</gene>
<sequence length="249" mass="27944">MVSESATNKIEIWLARSGMFCIVGYVIGWGILGMCAGPFMISPAATAQQHFDFYQEHSTRIMIGMTIASFDAGVFMLFVSQIATQMRRRERNGHHVLSTVQLVGGLLTGWVGMMAAMMWCALAEFSTQLDPDMVKFFHVMTWYVFDGTYWVTIAQFGSIGLMGICDNGKDPLIPKSTGLIGVMLACGYATLALIPFDHTFIFSYDGLWNWYFVWITFFCYLIWVSRLCIKDLKRTQVSTQTAGAHALAH</sequence>
<feature type="transmembrane region" description="Helical" evidence="1">
    <location>
        <begin position="61"/>
        <end position="79"/>
    </location>
</feature>
<keyword evidence="1" id="KW-0812">Transmembrane</keyword>
<dbReference type="Proteomes" id="UP000633943">
    <property type="component" value="Unassembled WGS sequence"/>
</dbReference>
<feature type="transmembrane region" description="Helical" evidence="1">
    <location>
        <begin position="177"/>
        <end position="196"/>
    </location>
</feature>
<keyword evidence="3" id="KW-1185">Reference proteome</keyword>
<reference evidence="2 3" key="1">
    <citation type="submission" date="2019-12" db="EMBL/GenBank/DDBJ databases">
        <title>Comparative genomics gives insights into the taxonomy of the Azoarcus-Aromatoleum group and reveals separate origins of nif in the plant-associated Azoarcus and non-plant-associated Aromatoleum sub-groups.</title>
        <authorList>
            <person name="Lafos M."/>
            <person name="Maluk M."/>
            <person name="Batista M."/>
            <person name="Junghare M."/>
            <person name="Carmona M."/>
            <person name="Faoro H."/>
            <person name="Cruz L.M."/>
            <person name="Battistoni F."/>
            <person name="De Souza E."/>
            <person name="Pedrosa F."/>
            <person name="Chen W.-M."/>
            <person name="Poole P.S."/>
            <person name="Dixon R.A."/>
            <person name="James E.K."/>
        </authorList>
    </citation>
    <scope>NUCLEOTIDE SEQUENCE [LARGE SCALE GENOMIC DNA]</scope>
    <source>
        <strain evidence="2 3">PbN1</strain>
    </source>
</reference>
<dbReference type="RefSeq" id="WP_169203491.1">
    <property type="nucleotide sequence ID" value="NZ_CP059467.1"/>
</dbReference>
<evidence type="ECO:0000313" key="2">
    <source>
        <dbReference type="EMBL" id="NMG16937.1"/>
    </source>
</evidence>
<keyword evidence="1" id="KW-1133">Transmembrane helix</keyword>
<evidence type="ECO:0000256" key="1">
    <source>
        <dbReference type="SAM" id="Phobius"/>
    </source>
</evidence>
<keyword evidence="1" id="KW-0472">Membrane</keyword>
<accession>A0ABX1NZW1</accession>
<comment type="caution">
    <text evidence="2">The sequence shown here is derived from an EMBL/GenBank/DDBJ whole genome shotgun (WGS) entry which is preliminary data.</text>
</comment>
<proteinExistence type="predicted"/>
<name>A0ABX1NZW1_9RHOO</name>
<feature type="transmembrane region" description="Helical" evidence="1">
    <location>
        <begin position="208"/>
        <end position="229"/>
    </location>
</feature>
<feature type="transmembrane region" description="Helical" evidence="1">
    <location>
        <begin position="142"/>
        <end position="165"/>
    </location>
</feature>
<organism evidence="2 3">
    <name type="scientific">Aromatoleum bremense</name>
    <dbReference type="NCBI Taxonomy" id="76115"/>
    <lineage>
        <taxon>Bacteria</taxon>
        <taxon>Pseudomonadati</taxon>
        <taxon>Pseudomonadota</taxon>
        <taxon>Betaproteobacteria</taxon>
        <taxon>Rhodocyclales</taxon>
        <taxon>Rhodocyclaceae</taxon>
        <taxon>Aromatoleum</taxon>
    </lineage>
</organism>
<feature type="transmembrane region" description="Helical" evidence="1">
    <location>
        <begin position="20"/>
        <end position="41"/>
    </location>
</feature>